<dbReference type="STRING" id="1122159.SAMN02745246_02360"/>
<dbReference type="Proteomes" id="UP000290608">
    <property type="component" value="Unassembled WGS sequence"/>
</dbReference>
<name>A0A4Q0PIB2_9FLAO</name>
<sequence length="167" mass="19280">MKKLILLLVVAVPLMAVAGLHKYYFSVTQADYDAQDHALKMVTRVFYDDLEKVFQERYDASIKVDASYDQQKLDGYIKKYFEAKFIVNINGKAQPLQYIGHKDEIDYVVCFFEVTDIQNLKAIEIENTLLTDLFPDQKNVVHLKAGSIKKSFLLTRENDKAVLNFSE</sequence>
<dbReference type="EMBL" id="QOVL01000018">
    <property type="protein sequence ID" value="RXG26847.1"/>
    <property type="molecule type" value="Genomic_DNA"/>
</dbReference>
<evidence type="ECO:0000313" key="2">
    <source>
        <dbReference type="Proteomes" id="UP000290608"/>
    </source>
</evidence>
<dbReference type="InterPro" id="IPR046525">
    <property type="entry name" value="DUF6702"/>
</dbReference>
<gene>
    <name evidence="1" type="ORF">DSL99_3157</name>
</gene>
<organism evidence="1 2">
    <name type="scientific">Leeuwenhoekiella marinoflava</name>
    <dbReference type="NCBI Taxonomy" id="988"/>
    <lineage>
        <taxon>Bacteria</taxon>
        <taxon>Pseudomonadati</taxon>
        <taxon>Bacteroidota</taxon>
        <taxon>Flavobacteriia</taxon>
        <taxon>Flavobacteriales</taxon>
        <taxon>Flavobacteriaceae</taxon>
        <taxon>Leeuwenhoekiella</taxon>
    </lineage>
</organism>
<dbReference type="Pfam" id="PF20420">
    <property type="entry name" value="DUF6702"/>
    <property type="match status" value="1"/>
</dbReference>
<evidence type="ECO:0000313" key="1">
    <source>
        <dbReference type="EMBL" id="RXG26847.1"/>
    </source>
</evidence>
<evidence type="ECO:0008006" key="3">
    <source>
        <dbReference type="Google" id="ProtNLM"/>
    </source>
</evidence>
<comment type="caution">
    <text evidence="1">The sequence shown here is derived from an EMBL/GenBank/DDBJ whole genome shotgun (WGS) entry which is preliminary data.</text>
</comment>
<accession>A0A4Q0PIB2</accession>
<dbReference type="AlphaFoldDB" id="A0A4Q0PIB2"/>
<protein>
    <recommendedName>
        <fullName evidence="3">Peptidase E</fullName>
    </recommendedName>
</protein>
<proteinExistence type="predicted"/>
<reference evidence="1 2" key="1">
    <citation type="submission" date="2018-07" db="EMBL/GenBank/DDBJ databases">
        <title>Leeuwenhoekiella genomics.</title>
        <authorList>
            <person name="Tahon G."/>
            <person name="Willems A."/>
        </authorList>
    </citation>
    <scope>NUCLEOTIDE SEQUENCE [LARGE SCALE GENOMIC DNA]</scope>
    <source>
        <strain evidence="1 2">LMG 1345</strain>
    </source>
</reference>
<dbReference type="RefSeq" id="WP_073099631.1">
    <property type="nucleotide sequence ID" value="NZ_QOVL01000018.1"/>
</dbReference>